<proteinExistence type="predicted"/>
<sequence>MAGEKEVKAQVRLRFWNVKRERMVATRNLQVTVKKAGGLTMKTLEGILSKVDGVDTGDKRNAISTKCAEMDAEVPRLMGVSTAILDNVIFCHQEESNWPLSEPSALKKKFDDIFEASKFTKALDHIKSLRKERMAELKVDGERLNFLKQDRDKADNLKKELERHRTDLGRKETESERLTQRHEELTKANAEFYQSSTKFTEIFEKAQALSDKKEMYESNRNNLKKHIKTLMTESDADLRSMMQNFTKDKQEIESKIKDKRQQLEELERDHRTVRGRHSKESQRLGELTANRKRYDRNANERDDIIRILASQHNISGFNGKLSRERVDEFTAILREKVTRSREECGTIEAEWKASDNTLHEEINKLKSEQQSNSSLREDRRKQLHAIKTQMRLAESETESYNTIEFDIKKIEQDIQVLSDRIATTEREIEDAKYEDKIKRLGVDLRQLEATKEEINSEYRAMQKHAEARANLSAARSNLLKVQTRIQEAVQNHGVKYLEVTGETLDPNNMDDPLLTAQRSCEIERDSLSREKQSLLEQRNRWESDIAITKENIERLEMEASRTKKELQTFRNDHLDFTNSNDLNVVMAEVQGEIATVKALLGEGDLPNEITFFEHVQQTAEKENKCLGCDRHFKKSEEAAFKRYLKETFKKLKAAQDIPKLETELVQWQTVESRLRDFITRMDSMRLSSQKAIPEDKQKIREWEAKIQTTAKQIEAIETRDGRVQTKAREVSNLKAYAAVVSRDVAEAEDLKQQITSTERGLEGTGSTKTTEEVQTQMAETDKQIKSKNEERLRVMAERDQLSNRQITDESNLSAKKLSLLEAKNRQASRKQAEGKIEEYKKETKRLNEDIQDLEHKANSYEKPLRLFEAELRENKVKYGRDLLEARLQLDGYVKGVADLKQITDDMKRYEDANGDQLLEDSEKLVRELDRQIAKLDSDISELQQDITSLREDLSNSDQRAQNIDNNISYRQAEHKIEQLKEEIDQIDLEEAARAKQQFDTKYQRAERERTETYGKLQQTVGEISQMKEQARRMQKQLDTDYKNIHGEYIDCLVKWKTGDMANRDLEKYAKALDNGERVVLYHTLKLAEVNKTLDEHWREVYSGTDIDSIQIVSENDAGNTGTRKSYNYRLVMRKGDQSLDMRGRCSAGQKVLASILVRLALADSFAQQCGVLALDEPTTNLDVDNITALAGALANLIDRMKHLKNFQLIVITHDESFLQRLAGNSSSFEYYWRVSRNADQKSIVERQRVVAEY</sequence>
<reference evidence="1" key="1">
    <citation type="submission" date="2023-04" db="EMBL/GenBank/DDBJ databases">
        <title>Draft Genome sequencing of Naganishia species isolated from polar environments using Oxford Nanopore Technology.</title>
        <authorList>
            <person name="Leo P."/>
            <person name="Venkateswaran K."/>
        </authorList>
    </citation>
    <scope>NUCLEOTIDE SEQUENCE</scope>
    <source>
        <strain evidence="1">MNA-CCFEE 5425</strain>
    </source>
</reference>
<keyword evidence="2" id="KW-1185">Reference proteome</keyword>
<organism evidence="1 2">
    <name type="scientific">Naganishia vaughanmartiniae</name>
    <dbReference type="NCBI Taxonomy" id="1424756"/>
    <lineage>
        <taxon>Eukaryota</taxon>
        <taxon>Fungi</taxon>
        <taxon>Dikarya</taxon>
        <taxon>Basidiomycota</taxon>
        <taxon>Agaricomycotina</taxon>
        <taxon>Tremellomycetes</taxon>
        <taxon>Filobasidiales</taxon>
        <taxon>Filobasidiaceae</taxon>
        <taxon>Naganishia</taxon>
    </lineage>
</organism>
<name>A0ACC2X0V4_9TREE</name>
<dbReference type="EMBL" id="JASBWU010000013">
    <property type="protein sequence ID" value="KAJ9116892.1"/>
    <property type="molecule type" value="Genomic_DNA"/>
</dbReference>
<protein>
    <submittedName>
        <fullName evidence="1">Uncharacterized protein</fullName>
    </submittedName>
</protein>
<evidence type="ECO:0000313" key="1">
    <source>
        <dbReference type="EMBL" id="KAJ9116892.1"/>
    </source>
</evidence>
<evidence type="ECO:0000313" key="2">
    <source>
        <dbReference type="Proteomes" id="UP001243375"/>
    </source>
</evidence>
<accession>A0ACC2X0V4</accession>
<gene>
    <name evidence="1" type="ORF">QFC22_004549</name>
</gene>
<dbReference type="Proteomes" id="UP001243375">
    <property type="component" value="Unassembled WGS sequence"/>
</dbReference>
<comment type="caution">
    <text evidence="1">The sequence shown here is derived from an EMBL/GenBank/DDBJ whole genome shotgun (WGS) entry which is preliminary data.</text>
</comment>